<dbReference type="Proteomes" id="UP001634393">
    <property type="component" value="Unassembled WGS sequence"/>
</dbReference>
<keyword evidence="9" id="KW-1185">Reference proteome</keyword>
<keyword evidence="5" id="KW-0539">Nucleus</keyword>
<dbReference type="GO" id="GO:0005634">
    <property type="term" value="C:nucleus"/>
    <property type="evidence" value="ECO:0007669"/>
    <property type="project" value="UniProtKB-SubCell"/>
</dbReference>
<evidence type="ECO:0000256" key="4">
    <source>
        <dbReference type="ARBA" id="ARBA00023163"/>
    </source>
</evidence>
<dbReference type="InterPro" id="IPR036638">
    <property type="entry name" value="HLH_DNA-bd_sf"/>
</dbReference>
<dbReference type="SUPFAM" id="SSF47459">
    <property type="entry name" value="HLH, helix-loop-helix DNA-binding domain"/>
    <property type="match status" value="1"/>
</dbReference>
<dbReference type="InterPro" id="IPR011598">
    <property type="entry name" value="bHLH_dom"/>
</dbReference>
<dbReference type="GO" id="GO:0006355">
    <property type="term" value="P:regulation of DNA-templated transcription"/>
    <property type="evidence" value="ECO:0007669"/>
    <property type="project" value="UniProtKB-ARBA"/>
</dbReference>
<feature type="compositionally biased region" description="Polar residues" evidence="6">
    <location>
        <begin position="242"/>
        <end position="268"/>
    </location>
</feature>
<dbReference type="Gene3D" id="4.10.280.10">
    <property type="entry name" value="Helix-loop-helix DNA-binding domain"/>
    <property type="match status" value="1"/>
</dbReference>
<dbReference type="PANTHER" id="PTHR16223:SF274">
    <property type="entry name" value="TRANSCRIPTION FACTOR BHLH84"/>
    <property type="match status" value="1"/>
</dbReference>
<feature type="compositionally biased region" description="Basic residues" evidence="6">
    <location>
        <begin position="195"/>
        <end position="204"/>
    </location>
</feature>
<accession>A0ABD3U466</accession>
<protein>
    <recommendedName>
        <fullName evidence="7">BHLH domain-containing protein</fullName>
    </recommendedName>
</protein>
<dbReference type="SMART" id="SM00353">
    <property type="entry name" value="HLH"/>
    <property type="match status" value="1"/>
</dbReference>
<evidence type="ECO:0000256" key="6">
    <source>
        <dbReference type="SAM" id="MobiDB-lite"/>
    </source>
</evidence>
<evidence type="ECO:0000313" key="8">
    <source>
        <dbReference type="EMBL" id="KAL3843852.1"/>
    </source>
</evidence>
<evidence type="ECO:0000256" key="1">
    <source>
        <dbReference type="ARBA" id="ARBA00004123"/>
    </source>
</evidence>
<sequence>MEPVGTISEGEWNSFGMCSEEADFMAQLLGNCSVPNEVPSGSHHWSTHESNMNIACVDESSMYSFSQGSSSYSGETSILFPTSSHESYYPQTFVTNNNLMTMDYYAMESKNNSSQIHIYTNNLMEGDDFLNHDISNDSTESNESQHEDVLQGQNLQLGRALEMSMPEVLKEEKVSIPSEISKKRPRIPTGEVQRSKRNTKIKKCPKIDDNDEDGNYKKVLHRQSSSSCCSEDESNASHELNGLTSSSSGALNINGKTRASRGSATDPQSLYARKRRERINERLKILQNLVPNGTKVDISTMLEEAVQYVKFLQLQIKLLSSDDLWMYSPIAYNGMDLGLDLKIPMPVPKPQS</sequence>
<organism evidence="8 9">
    <name type="scientific">Penstemon smallii</name>
    <dbReference type="NCBI Taxonomy" id="265156"/>
    <lineage>
        <taxon>Eukaryota</taxon>
        <taxon>Viridiplantae</taxon>
        <taxon>Streptophyta</taxon>
        <taxon>Embryophyta</taxon>
        <taxon>Tracheophyta</taxon>
        <taxon>Spermatophyta</taxon>
        <taxon>Magnoliopsida</taxon>
        <taxon>eudicotyledons</taxon>
        <taxon>Gunneridae</taxon>
        <taxon>Pentapetalae</taxon>
        <taxon>asterids</taxon>
        <taxon>lamiids</taxon>
        <taxon>Lamiales</taxon>
        <taxon>Plantaginaceae</taxon>
        <taxon>Cheloneae</taxon>
        <taxon>Penstemon</taxon>
    </lineage>
</organism>
<evidence type="ECO:0000256" key="3">
    <source>
        <dbReference type="ARBA" id="ARBA00023125"/>
    </source>
</evidence>
<feature type="region of interest" description="Disordered" evidence="6">
    <location>
        <begin position="131"/>
        <end position="150"/>
    </location>
</feature>
<feature type="region of interest" description="Disordered" evidence="6">
    <location>
        <begin position="172"/>
        <end position="269"/>
    </location>
</feature>
<keyword evidence="3" id="KW-0238">DNA-binding</keyword>
<dbReference type="GO" id="GO:0048766">
    <property type="term" value="P:root hair initiation"/>
    <property type="evidence" value="ECO:0007669"/>
    <property type="project" value="UniProtKB-ARBA"/>
</dbReference>
<dbReference type="Pfam" id="PF00010">
    <property type="entry name" value="HLH"/>
    <property type="match status" value="1"/>
</dbReference>
<evidence type="ECO:0000259" key="7">
    <source>
        <dbReference type="PROSITE" id="PS50888"/>
    </source>
</evidence>
<dbReference type="FunFam" id="4.10.280.10:FF:000022">
    <property type="entry name" value="Basic helix-loop-helix transcription factor"/>
    <property type="match status" value="1"/>
</dbReference>
<dbReference type="PANTHER" id="PTHR16223">
    <property type="entry name" value="TRANSCRIPTION FACTOR BHLH83-RELATED"/>
    <property type="match status" value="1"/>
</dbReference>
<comment type="caution">
    <text evidence="8">The sequence shown here is derived from an EMBL/GenBank/DDBJ whole genome shotgun (WGS) entry which is preliminary data.</text>
</comment>
<keyword evidence="4" id="KW-0804">Transcription</keyword>
<proteinExistence type="predicted"/>
<feature type="domain" description="BHLH" evidence="7">
    <location>
        <begin position="263"/>
        <end position="312"/>
    </location>
</feature>
<comment type="subcellular location">
    <subcellularLocation>
        <location evidence="1">Nucleus</location>
    </subcellularLocation>
</comment>
<dbReference type="GO" id="GO:0003677">
    <property type="term" value="F:DNA binding"/>
    <property type="evidence" value="ECO:0007669"/>
    <property type="project" value="UniProtKB-KW"/>
</dbReference>
<evidence type="ECO:0000313" key="9">
    <source>
        <dbReference type="Proteomes" id="UP001634393"/>
    </source>
</evidence>
<dbReference type="InterPro" id="IPR045843">
    <property type="entry name" value="IND-like"/>
</dbReference>
<dbReference type="PROSITE" id="PS50888">
    <property type="entry name" value="BHLH"/>
    <property type="match status" value="1"/>
</dbReference>
<gene>
    <name evidence="8" type="ORF">ACJIZ3_001255</name>
</gene>
<keyword evidence="2" id="KW-0805">Transcription regulation</keyword>
<evidence type="ECO:0000256" key="5">
    <source>
        <dbReference type="ARBA" id="ARBA00023242"/>
    </source>
</evidence>
<dbReference type="EMBL" id="JBJXBP010000002">
    <property type="protein sequence ID" value="KAL3843852.1"/>
    <property type="molecule type" value="Genomic_DNA"/>
</dbReference>
<dbReference type="AlphaFoldDB" id="A0ABD3U466"/>
<name>A0ABD3U466_9LAMI</name>
<evidence type="ECO:0000256" key="2">
    <source>
        <dbReference type="ARBA" id="ARBA00023015"/>
    </source>
</evidence>
<reference evidence="8 9" key="1">
    <citation type="submission" date="2024-12" db="EMBL/GenBank/DDBJ databases">
        <title>The unique morphological basis and parallel evolutionary history of personate flowers in Penstemon.</title>
        <authorList>
            <person name="Depatie T.H."/>
            <person name="Wessinger C.A."/>
        </authorList>
    </citation>
    <scope>NUCLEOTIDE SEQUENCE [LARGE SCALE GENOMIC DNA]</scope>
    <source>
        <strain evidence="8">WTNN_2</strain>
        <tissue evidence="8">Leaf</tissue>
    </source>
</reference>
<dbReference type="CDD" id="cd11454">
    <property type="entry name" value="bHLH_AtIND_like"/>
    <property type="match status" value="1"/>
</dbReference>